<evidence type="ECO:0000256" key="5">
    <source>
        <dbReference type="ARBA" id="ARBA00022737"/>
    </source>
</evidence>
<reference evidence="11" key="1">
    <citation type="submission" date="2018-01" db="EMBL/GenBank/DDBJ databases">
        <authorList>
            <person name="Mao J.F."/>
        </authorList>
    </citation>
    <scope>NUCLEOTIDE SEQUENCE</scope>
    <source>
        <strain evidence="11">Huo1</strain>
        <tissue evidence="11">Leaf</tissue>
    </source>
</reference>
<reference evidence="11" key="2">
    <citation type="submission" date="2020-08" db="EMBL/GenBank/DDBJ databases">
        <title>Plant Genome Project.</title>
        <authorList>
            <person name="Zhang R.-G."/>
        </authorList>
    </citation>
    <scope>NUCLEOTIDE SEQUENCE</scope>
    <source>
        <strain evidence="11">Huo1</strain>
        <tissue evidence="11">Leaf</tissue>
    </source>
</reference>
<dbReference type="SUPFAM" id="SSF52058">
    <property type="entry name" value="L domain-like"/>
    <property type="match status" value="1"/>
</dbReference>
<keyword evidence="3" id="KW-0812">Transmembrane</keyword>
<evidence type="ECO:0000256" key="6">
    <source>
        <dbReference type="ARBA" id="ARBA00022989"/>
    </source>
</evidence>
<dbReference type="Pfam" id="PF08263">
    <property type="entry name" value="LRRNT_2"/>
    <property type="match status" value="1"/>
</dbReference>
<dbReference type="Proteomes" id="UP000298416">
    <property type="component" value="Unassembled WGS sequence"/>
</dbReference>
<keyword evidence="6" id="KW-1133">Transmembrane helix</keyword>
<accession>A0A8X8X8S8</accession>
<keyword evidence="7" id="KW-0472">Membrane</keyword>
<name>A0A8X8X8S8_SALSN</name>
<sequence length="216" mass="24533">MVVLIYLCIEIVSDEICNKASSCALKLLMQMLEASKKSRLKAIKAGAICMLVELPPESSRSKCERIMQLINFAFVTVFVSYQNNLLSSWDSKVDCCKWKGVICSNSTGHVEQLHLRNNPSLQGQINPSLLNLSQNNLRQTIPSVRSNSQADQAAMHDLKSLDRDRDMFAETAKEGNQRESEDEEESTSHEPDRGEQREDRRSKRIRKPPVRYGDFV</sequence>
<keyword evidence="4" id="KW-0732">Signal</keyword>
<keyword evidence="8" id="KW-0325">Glycoprotein</keyword>
<dbReference type="Gene3D" id="3.80.10.10">
    <property type="entry name" value="Ribonuclease Inhibitor"/>
    <property type="match status" value="1"/>
</dbReference>
<dbReference type="InterPro" id="IPR013210">
    <property type="entry name" value="LRR_N_plant-typ"/>
</dbReference>
<feature type="compositionally biased region" description="Basic and acidic residues" evidence="9">
    <location>
        <begin position="186"/>
        <end position="201"/>
    </location>
</feature>
<feature type="domain" description="Leucine-rich repeat-containing N-terminal plant-type" evidence="10">
    <location>
        <begin position="81"/>
        <end position="104"/>
    </location>
</feature>
<comment type="subcellular location">
    <subcellularLocation>
        <location evidence="1">Membrane</location>
        <topology evidence="1">Single-pass type I membrane protein</topology>
    </subcellularLocation>
</comment>
<dbReference type="PANTHER" id="PTHR48063">
    <property type="entry name" value="LRR RECEPTOR-LIKE KINASE"/>
    <property type="match status" value="1"/>
</dbReference>
<evidence type="ECO:0000256" key="7">
    <source>
        <dbReference type="ARBA" id="ARBA00023136"/>
    </source>
</evidence>
<organism evidence="11">
    <name type="scientific">Salvia splendens</name>
    <name type="common">Scarlet sage</name>
    <dbReference type="NCBI Taxonomy" id="180675"/>
    <lineage>
        <taxon>Eukaryota</taxon>
        <taxon>Viridiplantae</taxon>
        <taxon>Streptophyta</taxon>
        <taxon>Embryophyta</taxon>
        <taxon>Tracheophyta</taxon>
        <taxon>Spermatophyta</taxon>
        <taxon>Magnoliopsida</taxon>
        <taxon>eudicotyledons</taxon>
        <taxon>Gunneridae</taxon>
        <taxon>Pentapetalae</taxon>
        <taxon>asterids</taxon>
        <taxon>lamiids</taxon>
        <taxon>Lamiales</taxon>
        <taxon>Lamiaceae</taxon>
        <taxon>Nepetoideae</taxon>
        <taxon>Mentheae</taxon>
        <taxon>Salviinae</taxon>
        <taxon>Salvia</taxon>
        <taxon>Salvia subgen. Calosphace</taxon>
        <taxon>core Calosphace</taxon>
    </lineage>
</organism>
<evidence type="ECO:0000313" key="12">
    <source>
        <dbReference type="Proteomes" id="UP000298416"/>
    </source>
</evidence>
<protein>
    <recommendedName>
        <fullName evidence="10">Leucine-rich repeat-containing N-terminal plant-type domain-containing protein</fullName>
    </recommendedName>
</protein>
<dbReference type="PANTHER" id="PTHR48063:SF103">
    <property type="entry name" value="LEUCINE-RICH RECEPTOR-LIKE KINASE FAMILY PROTEIN"/>
    <property type="match status" value="1"/>
</dbReference>
<feature type="compositionally biased region" description="Basic and acidic residues" evidence="9">
    <location>
        <begin position="154"/>
        <end position="179"/>
    </location>
</feature>
<evidence type="ECO:0000256" key="3">
    <source>
        <dbReference type="ARBA" id="ARBA00022692"/>
    </source>
</evidence>
<evidence type="ECO:0000256" key="9">
    <source>
        <dbReference type="SAM" id="MobiDB-lite"/>
    </source>
</evidence>
<evidence type="ECO:0000259" key="10">
    <source>
        <dbReference type="Pfam" id="PF08263"/>
    </source>
</evidence>
<dbReference type="EMBL" id="PNBA02000011">
    <property type="protein sequence ID" value="KAG6408274.1"/>
    <property type="molecule type" value="Genomic_DNA"/>
</dbReference>
<evidence type="ECO:0000313" key="11">
    <source>
        <dbReference type="EMBL" id="KAG6408274.1"/>
    </source>
</evidence>
<comment type="caution">
    <text evidence="11">The sequence shown here is derived from an EMBL/GenBank/DDBJ whole genome shotgun (WGS) entry which is preliminary data.</text>
</comment>
<dbReference type="InterPro" id="IPR032675">
    <property type="entry name" value="LRR_dom_sf"/>
</dbReference>
<evidence type="ECO:0000256" key="8">
    <source>
        <dbReference type="ARBA" id="ARBA00023180"/>
    </source>
</evidence>
<gene>
    <name evidence="11" type="ORF">SASPL_131279</name>
</gene>
<keyword evidence="12" id="KW-1185">Reference proteome</keyword>
<keyword evidence="2" id="KW-0433">Leucine-rich repeat</keyword>
<keyword evidence="5" id="KW-0677">Repeat</keyword>
<evidence type="ECO:0000256" key="1">
    <source>
        <dbReference type="ARBA" id="ARBA00004479"/>
    </source>
</evidence>
<evidence type="ECO:0000256" key="2">
    <source>
        <dbReference type="ARBA" id="ARBA00022614"/>
    </source>
</evidence>
<dbReference type="AlphaFoldDB" id="A0A8X8X8S8"/>
<proteinExistence type="predicted"/>
<dbReference type="InterPro" id="IPR046956">
    <property type="entry name" value="RLP23-like"/>
</dbReference>
<dbReference type="GO" id="GO:0016020">
    <property type="term" value="C:membrane"/>
    <property type="evidence" value="ECO:0007669"/>
    <property type="project" value="UniProtKB-SubCell"/>
</dbReference>
<evidence type="ECO:0000256" key="4">
    <source>
        <dbReference type="ARBA" id="ARBA00022729"/>
    </source>
</evidence>
<feature type="region of interest" description="Disordered" evidence="9">
    <location>
        <begin position="143"/>
        <end position="216"/>
    </location>
</feature>